<comment type="catalytic activity">
    <reaction evidence="1">
        <text>Thiol-dependent hydrolysis of ester, thioester, amide, peptide and isopeptide bonds formed by the C-terminal Gly of ubiquitin (a 76-residue protein attached to proteins as an intracellular targeting signal).</text>
        <dbReference type="EC" id="3.4.19.12"/>
    </reaction>
</comment>
<dbReference type="AlphaFoldDB" id="A0AA39T3C6"/>
<dbReference type="Gene3D" id="3.90.70.40">
    <property type="match status" value="1"/>
</dbReference>
<feature type="compositionally biased region" description="Basic and acidic residues" evidence="7">
    <location>
        <begin position="55"/>
        <end position="65"/>
    </location>
</feature>
<keyword evidence="5 6" id="KW-0378">Hydrolase</keyword>
<feature type="compositionally biased region" description="Polar residues" evidence="7">
    <location>
        <begin position="110"/>
        <end position="127"/>
    </location>
</feature>
<name>A0AA39T3C6_ACESA</name>
<feature type="active site" evidence="6">
    <location>
        <position position="289"/>
    </location>
</feature>
<evidence type="ECO:0000313" key="10">
    <source>
        <dbReference type="Proteomes" id="UP001168877"/>
    </source>
</evidence>
<keyword evidence="3" id="KW-0645">Protease</keyword>
<dbReference type="GO" id="GO:0004843">
    <property type="term" value="F:cysteine-type deubiquitinase activity"/>
    <property type="evidence" value="ECO:0007669"/>
    <property type="project" value="UniProtKB-EC"/>
</dbReference>
<evidence type="ECO:0000256" key="3">
    <source>
        <dbReference type="ARBA" id="ARBA00022670"/>
    </source>
</evidence>
<feature type="region of interest" description="Disordered" evidence="7">
    <location>
        <begin position="1"/>
        <end position="130"/>
    </location>
</feature>
<evidence type="ECO:0000256" key="7">
    <source>
        <dbReference type="SAM" id="MobiDB-lite"/>
    </source>
</evidence>
<evidence type="ECO:0000313" key="9">
    <source>
        <dbReference type="EMBL" id="KAK0604567.1"/>
    </source>
</evidence>
<reference evidence="9" key="1">
    <citation type="journal article" date="2022" name="Plant J.">
        <title>Strategies of tolerance reflected in two North American maple genomes.</title>
        <authorList>
            <person name="McEvoy S.L."/>
            <person name="Sezen U.U."/>
            <person name="Trouern-Trend A."/>
            <person name="McMahon S.M."/>
            <person name="Schaberg P.G."/>
            <person name="Yang J."/>
            <person name="Wegrzyn J.L."/>
            <person name="Swenson N.G."/>
        </authorList>
    </citation>
    <scope>NUCLEOTIDE SEQUENCE</scope>
    <source>
        <strain evidence="9">NS2018</strain>
    </source>
</reference>
<feature type="domain" description="Josephin" evidence="8">
    <location>
        <begin position="163"/>
        <end position="341"/>
    </location>
</feature>
<feature type="active site" evidence="6">
    <location>
        <position position="176"/>
    </location>
</feature>
<dbReference type="PANTHER" id="PTHR13291">
    <property type="entry name" value="JOSEPHIN 1, 2"/>
    <property type="match status" value="1"/>
</dbReference>
<evidence type="ECO:0000256" key="2">
    <source>
        <dbReference type="ARBA" id="ARBA00012759"/>
    </source>
</evidence>
<evidence type="ECO:0000256" key="6">
    <source>
        <dbReference type="PROSITE-ProRule" id="PRU00331"/>
    </source>
</evidence>
<evidence type="ECO:0000256" key="4">
    <source>
        <dbReference type="ARBA" id="ARBA00022786"/>
    </source>
</evidence>
<organism evidence="9 10">
    <name type="scientific">Acer saccharum</name>
    <name type="common">Sugar maple</name>
    <dbReference type="NCBI Taxonomy" id="4024"/>
    <lineage>
        <taxon>Eukaryota</taxon>
        <taxon>Viridiplantae</taxon>
        <taxon>Streptophyta</taxon>
        <taxon>Embryophyta</taxon>
        <taxon>Tracheophyta</taxon>
        <taxon>Spermatophyta</taxon>
        <taxon>Magnoliopsida</taxon>
        <taxon>eudicotyledons</taxon>
        <taxon>Gunneridae</taxon>
        <taxon>Pentapetalae</taxon>
        <taxon>rosids</taxon>
        <taxon>malvids</taxon>
        <taxon>Sapindales</taxon>
        <taxon>Sapindaceae</taxon>
        <taxon>Hippocastanoideae</taxon>
        <taxon>Acereae</taxon>
        <taxon>Acer</taxon>
    </lineage>
</organism>
<proteinExistence type="predicted"/>
<reference evidence="9" key="2">
    <citation type="submission" date="2023-06" db="EMBL/GenBank/DDBJ databases">
        <authorList>
            <person name="Swenson N.G."/>
            <person name="Wegrzyn J.L."/>
            <person name="Mcevoy S.L."/>
        </authorList>
    </citation>
    <scope>NUCLEOTIDE SEQUENCE</scope>
    <source>
        <strain evidence="9">NS2018</strain>
        <tissue evidence="9">Leaf</tissue>
    </source>
</reference>
<protein>
    <recommendedName>
        <fullName evidence="2">ubiquitinyl hydrolase 1</fullName>
        <ecNumber evidence="2">3.4.19.12</ecNumber>
    </recommendedName>
</protein>
<feature type="active site" evidence="6">
    <location>
        <position position="304"/>
    </location>
</feature>
<dbReference type="GO" id="GO:0016579">
    <property type="term" value="P:protein deubiquitination"/>
    <property type="evidence" value="ECO:0007669"/>
    <property type="project" value="InterPro"/>
</dbReference>
<dbReference type="EMBL" id="JAUESC010000002">
    <property type="protein sequence ID" value="KAK0604567.1"/>
    <property type="molecule type" value="Genomic_DNA"/>
</dbReference>
<sequence>MQNPGELPADEAATQTNNVARSTLKGKEKVGEPSRPVSLSHGTPLPRFVVNESNDAPRDAGEAREPLSAVAPEMPVPPESVPVPSSTGGGAELRHPDPGSEDPAADLNTRGRQSGNEWGHSPNNQGNLRGPAFDEAVVVSQGIDGAGEPFGAAPTEFGMASEKTAIYHERQKLQFCLLHSLNNLFQQKDAFTRASLNEIAEKLVLDDPDKQTWTPLSVVFKPHHNSLTGNYDINVLIAALEGRGKAVVWHNHRNEAATIDLDGGDSSTLLGIVINVPVTRYAGIWKGRHWITLRKIDGIWYNLDSDFKSPCSFKDNEEVREFLDHIIGLGGEVLLVKDDKE</sequence>
<dbReference type="GO" id="GO:0006508">
    <property type="term" value="P:proteolysis"/>
    <property type="evidence" value="ECO:0007669"/>
    <property type="project" value="UniProtKB-KW"/>
</dbReference>
<accession>A0AA39T3C6</accession>
<dbReference type="SMART" id="SM01246">
    <property type="entry name" value="Josephin"/>
    <property type="match status" value="1"/>
</dbReference>
<gene>
    <name evidence="9" type="ORF">LWI29_016996</name>
</gene>
<evidence type="ECO:0000259" key="8">
    <source>
        <dbReference type="PROSITE" id="PS50957"/>
    </source>
</evidence>
<evidence type="ECO:0000256" key="5">
    <source>
        <dbReference type="ARBA" id="ARBA00022801"/>
    </source>
</evidence>
<dbReference type="Pfam" id="PF02099">
    <property type="entry name" value="Josephin"/>
    <property type="match status" value="1"/>
</dbReference>
<dbReference type="InterPro" id="IPR006155">
    <property type="entry name" value="Josephin"/>
</dbReference>
<dbReference type="EC" id="3.4.19.12" evidence="2"/>
<dbReference type="InterPro" id="IPR040053">
    <property type="entry name" value="JOSD1/2"/>
</dbReference>
<dbReference type="PANTHER" id="PTHR13291:SF0">
    <property type="entry name" value="JOSEPHIN-LIKE PROTEIN"/>
    <property type="match status" value="1"/>
</dbReference>
<keyword evidence="4" id="KW-0833">Ubl conjugation pathway</keyword>
<dbReference type="Proteomes" id="UP001168877">
    <property type="component" value="Unassembled WGS sequence"/>
</dbReference>
<comment type="caution">
    <text evidence="9">The sequence shown here is derived from an EMBL/GenBank/DDBJ whole genome shotgun (WGS) entry which is preliminary data.</text>
</comment>
<evidence type="ECO:0000256" key="1">
    <source>
        <dbReference type="ARBA" id="ARBA00000707"/>
    </source>
</evidence>
<keyword evidence="10" id="KW-1185">Reference proteome</keyword>
<dbReference type="PROSITE" id="PS50957">
    <property type="entry name" value="JOSEPHIN"/>
    <property type="match status" value="1"/>
</dbReference>